<organism evidence="2 3">
    <name type="scientific">Mesorhabditis spiculigera</name>
    <dbReference type="NCBI Taxonomy" id="96644"/>
    <lineage>
        <taxon>Eukaryota</taxon>
        <taxon>Metazoa</taxon>
        <taxon>Ecdysozoa</taxon>
        <taxon>Nematoda</taxon>
        <taxon>Chromadorea</taxon>
        <taxon>Rhabditida</taxon>
        <taxon>Rhabditina</taxon>
        <taxon>Rhabditomorpha</taxon>
        <taxon>Rhabditoidea</taxon>
        <taxon>Rhabditidae</taxon>
        <taxon>Mesorhabditinae</taxon>
        <taxon>Mesorhabditis</taxon>
    </lineage>
</organism>
<dbReference type="AlphaFoldDB" id="A0AA36G8C8"/>
<keyword evidence="3" id="KW-1185">Reference proteome</keyword>
<sequence length="85" mass="8902">MHLLAPLISAVLVTVIPAVPVSEVGPKVSVNLAQRFPDLALPELDDGPEGVEWLGLEPINGFPDFPAAIVEPIGPDVAPAIPTYQ</sequence>
<evidence type="ECO:0000313" key="3">
    <source>
        <dbReference type="Proteomes" id="UP001177023"/>
    </source>
</evidence>
<keyword evidence="1" id="KW-0732">Signal</keyword>
<dbReference type="EMBL" id="CATQJA010002656">
    <property type="protein sequence ID" value="CAJ0579376.1"/>
    <property type="molecule type" value="Genomic_DNA"/>
</dbReference>
<dbReference type="Proteomes" id="UP001177023">
    <property type="component" value="Unassembled WGS sequence"/>
</dbReference>
<evidence type="ECO:0000256" key="1">
    <source>
        <dbReference type="SAM" id="SignalP"/>
    </source>
</evidence>
<gene>
    <name evidence="2" type="ORF">MSPICULIGERA_LOCUS17595</name>
</gene>
<evidence type="ECO:0000313" key="2">
    <source>
        <dbReference type="EMBL" id="CAJ0579376.1"/>
    </source>
</evidence>
<proteinExistence type="predicted"/>
<protein>
    <submittedName>
        <fullName evidence="2">Uncharacterized protein</fullName>
    </submittedName>
</protein>
<name>A0AA36G8C8_9BILA</name>
<accession>A0AA36G8C8</accession>
<reference evidence="2" key="1">
    <citation type="submission" date="2023-06" db="EMBL/GenBank/DDBJ databases">
        <authorList>
            <person name="Delattre M."/>
        </authorList>
    </citation>
    <scope>NUCLEOTIDE SEQUENCE</scope>
    <source>
        <strain evidence="2">AF72</strain>
    </source>
</reference>
<comment type="caution">
    <text evidence="2">The sequence shown here is derived from an EMBL/GenBank/DDBJ whole genome shotgun (WGS) entry which is preliminary data.</text>
</comment>
<feature type="signal peptide" evidence="1">
    <location>
        <begin position="1"/>
        <end position="18"/>
    </location>
</feature>
<feature type="non-terminal residue" evidence="2">
    <location>
        <position position="1"/>
    </location>
</feature>
<feature type="chain" id="PRO_5041273633" evidence="1">
    <location>
        <begin position="19"/>
        <end position="85"/>
    </location>
</feature>